<accession>A0ABY4MJS2</accession>
<sequence length="159" mass="17615">MRSTSQPQTIPTDGQYHVVRFPYDVEPYDPHGMHEAVQPDGYQVVDWKTEDRSGLIWPSKDGWGHLTAAIQWEAGDYTELRDQFVRDPLGLTSDPVDTTGTDHRPPSPGVQVFTKHHEIFVHPGVPLALRVGHNASSAKTLILAQFKLAIHSAGGPDES</sequence>
<reference evidence="1" key="1">
    <citation type="submission" date="2021-10" db="EMBL/GenBank/DDBJ databases">
        <title>Streptomyces nigrumlapis sp.nov.,an antimicrobial producing actinobacterium isolated from Black Gobi rocks.</title>
        <authorList>
            <person name="Wen Y."/>
            <person name="Zhang W."/>
            <person name="Liu X.G."/>
        </authorList>
    </citation>
    <scope>NUCLEOTIDE SEQUENCE</scope>
    <source>
        <strain evidence="1">ST13-2-2</strain>
    </source>
</reference>
<evidence type="ECO:0000313" key="2">
    <source>
        <dbReference type="Proteomes" id="UP000830115"/>
    </source>
</evidence>
<keyword evidence="2" id="KW-1185">Reference proteome</keyword>
<protein>
    <submittedName>
        <fullName evidence="1">Uncharacterized protein</fullName>
    </submittedName>
</protein>
<organism evidence="1 2">
    <name type="scientific">Streptomyces halobius</name>
    <dbReference type="NCBI Taxonomy" id="2879846"/>
    <lineage>
        <taxon>Bacteria</taxon>
        <taxon>Bacillati</taxon>
        <taxon>Actinomycetota</taxon>
        <taxon>Actinomycetes</taxon>
        <taxon>Kitasatosporales</taxon>
        <taxon>Streptomycetaceae</taxon>
        <taxon>Streptomyces</taxon>
    </lineage>
</organism>
<dbReference type="EMBL" id="CP086322">
    <property type="protein sequence ID" value="UQA98003.1"/>
    <property type="molecule type" value="Genomic_DNA"/>
</dbReference>
<gene>
    <name evidence="1" type="ORF">K9S39_30380</name>
</gene>
<dbReference type="Proteomes" id="UP000830115">
    <property type="component" value="Chromosome"/>
</dbReference>
<dbReference type="RefSeq" id="WP_248869029.1">
    <property type="nucleotide sequence ID" value="NZ_CP086322.1"/>
</dbReference>
<proteinExistence type="predicted"/>
<evidence type="ECO:0000313" key="1">
    <source>
        <dbReference type="EMBL" id="UQA98003.1"/>
    </source>
</evidence>
<name>A0ABY4MJS2_9ACTN</name>